<dbReference type="GO" id="GO:0043565">
    <property type="term" value="F:sequence-specific DNA binding"/>
    <property type="evidence" value="ECO:0007669"/>
    <property type="project" value="TreeGrafter"/>
</dbReference>
<feature type="domain" description="Zn(2)-C6 fungal-type" evidence="9">
    <location>
        <begin position="33"/>
        <end position="63"/>
    </location>
</feature>
<dbReference type="SMART" id="SM00066">
    <property type="entry name" value="GAL4"/>
    <property type="match status" value="1"/>
</dbReference>
<keyword evidence="5" id="KW-0238">DNA-binding</keyword>
<dbReference type="GO" id="GO:0045944">
    <property type="term" value="P:positive regulation of transcription by RNA polymerase II"/>
    <property type="evidence" value="ECO:0007669"/>
    <property type="project" value="TreeGrafter"/>
</dbReference>
<dbReference type="Pfam" id="PF00172">
    <property type="entry name" value="Zn_clus"/>
    <property type="match status" value="1"/>
</dbReference>
<comment type="caution">
    <text evidence="10">The sequence shown here is derived from an EMBL/GenBank/DDBJ whole genome shotgun (WGS) entry which is preliminary data.</text>
</comment>
<evidence type="ECO:0000256" key="1">
    <source>
        <dbReference type="ARBA" id="ARBA00004123"/>
    </source>
</evidence>
<dbReference type="InterPro" id="IPR052202">
    <property type="entry name" value="Yeast_MetPath_Reg"/>
</dbReference>
<name>A0A395S8K8_FUSSP</name>
<dbReference type="PANTHER" id="PTHR47782:SF14">
    <property type="entry name" value="ZN(II)2CYS6 TRANSCRIPTION FACTOR (EUROFUNG)"/>
    <property type="match status" value="1"/>
</dbReference>
<sequence>MTTDWRERSEVSDSDLTQGSGNPNPSQTKNRVSCQRCFKRKSKCDRIRPACTSCATLGVECIARSQQFDFDAKETGLTPARVNGYVESLRRRVAELEQKVETAEISRIQARQSFTSDSAPPINGKRRRSTEGHVPDDQSTVEDTMSAIHMLSNKAMAESRVNTGNGPHKLSIIESISAALAVDGRDPSKASVASSHHVSLTDDQFIQLTQDLTLSHIQRFIDWSVWLPYIDENRLMQQYNAVVGSHDGIDQPSLYRFNTYLAIAIGISMSPDTSHLTTLATNLHSAAIKLLPSILYSQEPFDTLHFSPPSSTVTNSLLAVGDFPDIKTDAISSCKSLIERLYSKSTNHMATVSFLDAYDALAAAVMYVCLVQLALHPSQQGFAQTFEVVSKASVLLTQCSTRFIAISVFQQFLLSLSTKIMEGPASVQEYLELIPPEIPSHLRALVQNYASLSPRTG</sequence>
<dbReference type="InterPro" id="IPR036864">
    <property type="entry name" value="Zn2-C6_fun-type_DNA-bd_sf"/>
</dbReference>
<dbReference type="GO" id="GO:0000981">
    <property type="term" value="F:DNA-binding transcription factor activity, RNA polymerase II-specific"/>
    <property type="evidence" value="ECO:0007669"/>
    <property type="project" value="InterPro"/>
</dbReference>
<dbReference type="PANTHER" id="PTHR47782">
    <property type="entry name" value="ZN(II)2CYS6 TRANSCRIPTION FACTOR (EUROFUNG)-RELATED"/>
    <property type="match status" value="1"/>
</dbReference>
<dbReference type="SUPFAM" id="SSF57701">
    <property type="entry name" value="Zn2/Cys6 DNA-binding domain"/>
    <property type="match status" value="1"/>
</dbReference>
<keyword evidence="6" id="KW-0804">Transcription</keyword>
<evidence type="ECO:0000256" key="3">
    <source>
        <dbReference type="ARBA" id="ARBA00022833"/>
    </source>
</evidence>
<reference evidence="10 11" key="1">
    <citation type="journal article" date="2018" name="PLoS Pathog.">
        <title>Evolution of structural diversity of trichothecenes, a family of toxins produced by plant pathogenic and entomopathogenic fungi.</title>
        <authorList>
            <person name="Proctor R.H."/>
            <person name="McCormick S.P."/>
            <person name="Kim H.S."/>
            <person name="Cardoza R.E."/>
            <person name="Stanley A.M."/>
            <person name="Lindo L."/>
            <person name="Kelly A."/>
            <person name="Brown D.W."/>
            <person name="Lee T."/>
            <person name="Vaughan M.M."/>
            <person name="Alexander N.J."/>
            <person name="Busman M."/>
            <person name="Gutierrez S."/>
        </authorList>
    </citation>
    <scope>NUCLEOTIDE SEQUENCE [LARGE SCALE GENOMIC DNA]</scope>
    <source>
        <strain evidence="10 11">NRRL 3299</strain>
    </source>
</reference>
<evidence type="ECO:0000259" key="9">
    <source>
        <dbReference type="PROSITE" id="PS50048"/>
    </source>
</evidence>
<evidence type="ECO:0000256" key="6">
    <source>
        <dbReference type="ARBA" id="ARBA00023163"/>
    </source>
</evidence>
<feature type="compositionally biased region" description="Basic and acidic residues" evidence="8">
    <location>
        <begin position="1"/>
        <end position="11"/>
    </location>
</feature>
<comment type="subcellular location">
    <subcellularLocation>
        <location evidence="1">Nucleus</location>
    </subcellularLocation>
</comment>
<keyword evidence="7" id="KW-0539">Nucleus</keyword>
<dbReference type="PROSITE" id="PS50048">
    <property type="entry name" value="ZN2_CY6_FUNGAL_2"/>
    <property type="match status" value="1"/>
</dbReference>
<dbReference type="STRING" id="5514.A0A395S8K8"/>
<dbReference type="CDD" id="cd00067">
    <property type="entry name" value="GAL4"/>
    <property type="match status" value="1"/>
</dbReference>
<keyword evidence="4" id="KW-0805">Transcription regulation</keyword>
<proteinExistence type="predicted"/>
<dbReference type="EMBL" id="PXOF01000067">
    <property type="protein sequence ID" value="RGP68741.1"/>
    <property type="molecule type" value="Genomic_DNA"/>
</dbReference>
<evidence type="ECO:0000256" key="5">
    <source>
        <dbReference type="ARBA" id="ARBA00023125"/>
    </source>
</evidence>
<dbReference type="Proteomes" id="UP000266152">
    <property type="component" value="Unassembled WGS sequence"/>
</dbReference>
<dbReference type="Gene3D" id="4.10.240.10">
    <property type="entry name" value="Zn(2)-C6 fungal-type DNA-binding domain"/>
    <property type="match status" value="1"/>
</dbReference>
<dbReference type="CDD" id="cd12148">
    <property type="entry name" value="fungal_TF_MHR"/>
    <property type="match status" value="1"/>
</dbReference>
<evidence type="ECO:0000256" key="2">
    <source>
        <dbReference type="ARBA" id="ARBA00022723"/>
    </source>
</evidence>
<evidence type="ECO:0000256" key="4">
    <source>
        <dbReference type="ARBA" id="ARBA00023015"/>
    </source>
</evidence>
<evidence type="ECO:0000313" key="10">
    <source>
        <dbReference type="EMBL" id="RGP68741.1"/>
    </source>
</evidence>
<keyword evidence="11" id="KW-1185">Reference proteome</keyword>
<protein>
    <recommendedName>
        <fullName evidence="9">Zn(2)-C6 fungal-type domain-containing protein</fullName>
    </recommendedName>
</protein>
<dbReference type="GO" id="GO:0005634">
    <property type="term" value="C:nucleus"/>
    <property type="evidence" value="ECO:0007669"/>
    <property type="project" value="UniProtKB-SubCell"/>
</dbReference>
<gene>
    <name evidence="10" type="ORF">FSPOR_5213</name>
</gene>
<keyword evidence="3" id="KW-0862">Zinc</keyword>
<evidence type="ECO:0000256" key="7">
    <source>
        <dbReference type="ARBA" id="ARBA00023242"/>
    </source>
</evidence>
<evidence type="ECO:0000313" key="11">
    <source>
        <dbReference type="Proteomes" id="UP000266152"/>
    </source>
</evidence>
<feature type="region of interest" description="Disordered" evidence="8">
    <location>
        <begin position="1"/>
        <end position="32"/>
    </location>
</feature>
<dbReference type="GO" id="GO:0008270">
    <property type="term" value="F:zinc ion binding"/>
    <property type="evidence" value="ECO:0007669"/>
    <property type="project" value="InterPro"/>
</dbReference>
<keyword evidence="2" id="KW-0479">Metal-binding</keyword>
<dbReference type="InterPro" id="IPR001138">
    <property type="entry name" value="Zn2Cys6_DnaBD"/>
</dbReference>
<accession>A0A395S8K8</accession>
<organism evidence="10 11">
    <name type="scientific">Fusarium sporotrichioides</name>
    <dbReference type="NCBI Taxonomy" id="5514"/>
    <lineage>
        <taxon>Eukaryota</taxon>
        <taxon>Fungi</taxon>
        <taxon>Dikarya</taxon>
        <taxon>Ascomycota</taxon>
        <taxon>Pezizomycotina</taxon>
        <taxon>Sordariomycetes</taxon>
        <taxon>Hypocreomycetidae</taxon>
        <taxon>Hypocreales</taxon>
        <taxon>Nectriaceae</taxon>
        <taxon>Fusarium</taxon>
    </lineage>
</organism>
<evidence type="ECO:0000256" key="8">
    <source>
        <dbReference type="SAM" id="MobiDB-lite"/>
    </source>
</evidence>
<dbReference type="AlphaFoldDB" id="A0A395S8K8"/>
<feature type="region of interest" description="Disordered" evidence="8">
    <location>
        <begin position="111"/>
        <end position="141"/>
    </location>
</feature>
<feature type="compositionally biased region" description="Polar residues" evidence="8">
    <location>
        <begin position="14"/>
        <end position="32"/>
    </location>
</feature>